<dbReference type="InterPro" id="IPR024168">
    <property type="entry name" value="Catalase_SrpA-type_pred"/>
</dbReference>
<name>A0A099CZ25_9GAMM</name>
<proteinExistence type="inferred from homology"/>
<keyword evidence="11" id="KW-0472">Membrane</keyword>
<comment type="similarity">
    <text evidence="1 7">Belongs to the catalase family.</text>
</comment>
<keyword evidence="3 7" id="KW-0349">Heme</keyword>
<dbReference type="STRING" id="1543381.LF63_0108190"/>
<comment type="caution">
    <text evidence="13">The sequence shown here is derived from an EMBL/GenBank/DDBJ whole genome shotgun (WGS) entry which is preliminary data.</text>
</comment>
<accession>A0A099CZ25</accession>
<dbReference type="InterPro" id="IPR018028">
    <property type="entry name" value="Catalase"/>
</dbReference>
<dbReference type="Pfam" id="PF00199">
    <property type="entry name" value="Catalase"/>
    <property type="match status" value="1"/>
</dbReference>
<evidence type="ECO:0000256" key="7">
    <source>
        <dbReference type="PIRNR" id="PIRNR000296"/>
    </source>
</evidence>
<evidence type="ECO:0000256" key="9">
    <source>
        <dbReference type="PIRSR" id="PIRSR000296-2"/>
    </source>
</evidence>
<feature type="region of interest" description="Disordered" evidence="10">
    <location>
        <begin position="345"/>
        <end position="364"/>
    </location>
</feature>
<dbReference type="Gene3D" id="2.40.180.10">
    <property type="entry name" value="Catalase core domain"/>
    <property type="match status" value="1"/>
</dbReference>
<dbReference type="PANTHER" id="PTHR11465:SF9">
    <property type="entry name" value="CATALASE"/>
    <property type="match status" value="1"/>
</dbReference>
<keyword evidence="2 7" id="KW-0575">Peroxidase</keyword>
<comment type="function">
    <text evidence="7">Has an organic peroxide-dependent peroxidase activity.</text>
</comment>
<dbReference type="GO" id="GO:0046872">
    <property type="term" value="F:metal ion binding"/>
    <property type="evidence" value="ECO:0007669"/>
    <property type="project" value="UniProtKB-KW"/>
</dbReference>
<dbReference type="InterPro" id="IPR020835">
    <property type="entry name" value="Catalase_sf"/>
</dbReference>
<gene>
    <name evidence="13" type="ORF">LF63_0108190</name>
</gene>
<keyword evidence="11" id="KW-0812">Transmembrane</keyword>
<evidence type="ECO:0000313" key="13">
    <source>
        <dbReference type="EMBL" id="KGI78285.1"/>
    </source>
</evidence>
<feature type="binding site" description="axial binding residue" evidence="9">
    <location>
        <position position="333"/>
    </location>
    <ligand>
        <name>heme</name>
        <dbReference type="ChEBI" id="CHEBI:30413"/>
    </ligand>
    <ligandPart>
        <name>Fe</name>
        <dbReference type="ChEBI" id="CHEBI:18248"/>
    </ligandPart>
</feature>
<evidence type="ECO:0000256" key="2">
    <source>
        <dbReference type="ARBA" id="ARBA00022559"/>
    </source>
</evidence>
<keyword evidence="5 7" id="KW-0560">Oxidoreductase</keyword>
<keyword evidence="14" id="KW-1185">Reference proteome</keyword>
<evidence type="ECO:0000256" key="1">
    <source>
        <dbReference type="ARBA" id="ARBA00005329"/>
    </source>
</evidence>
<organism evidence="13 14">
    <name type="scientific">Oleiagrimonas soli</name>
    <dbReference type="NCBI Taxonomy" id="1543381"/>
    <lineage>
        <taxon>Bacteria</taxon>
        <taxon>Pseudomonadati</taxon>
        <taxon>Pseudomonadota</taxon>
        <taxon>Gammaproteobacteria</taxon>
        <taxon>Lysobacterales</taxon>
        <taxon>Rhodanobacteraceae</taxon>
        <taxon>Oleiagrimonas</taxon>
    </lineage>
</organism>
<dbReference type="PANTHER" id="PTHR11465">
    <property type="entry name" value="CATALASE"/>
    <property type="match status" value="1"/>
</dbReference>
<dbReference type="Gene3D" id="1.20.1280.120">
    <property type="match status" value="1"/>
</dbReference>
<reference evidence="13 14" key="1">
    <citation type="submission" date="2014-09" db="EMBL/GenBank/DDBJ databases">
        <title>Xanthomonadaceae 3.5X direct submission.</title>
        <authorList>
            <person name="Fang T."/>
            <person name="Wang H."/>
        </authorList>
    </citation>
    <scope>NUCLEOTIDE SEQUENCE [LARGE SCALE GENOMIC DNA]</scope>
    <source>
        <strain evidence="13 14">3.5X</strain>
    </source>
</reference>
<dbReference type="HOGENOM" id="CLU_045961_1_0_6"/>
<dbReference type="CDD" id="cd08153">
    <property type="entry name" value="srpA_like"/>
    <property type="match status" value="1"/>
</dbReference>
<evidence type="ECO:0000313" key="14">
    <source>
        <dbReference type="Proteomes" id="UP000029708"/>
    </source>
</evidence>
<protein>
    <recommendedName>
        <fullName evidence="7">Catalase-related peroxidase</fullName>
        <ecNumber evidence="7">1.11.1.-</ecNumber>
    </recommendedName>
</protein>
<dbReference type="PIRSF" id="PIRSF000296">
    <property type="entry name" value="SrpA"/>
    <property type="match status" value="1"/>
</dbReference>
<dbReference type="GO" id="GO:0005737">
    <property type="term" value="C:cytoplasm"/>
    <property type="evidence" value="ECO:0007669"/>
    <property type="project" value="TreeGrafter"/>
</dbReference>
<dbReference type="EMBL" id="JROI01000010">
    <property type="protein sequence ID" value="KGI78285.1"/>
    <property type="molecule type" value="Genomic_DNA"/>
</dbReference>
<dbReference type="AlphaFoldDB" id="A0A099CZ25"/>
<dbReference type="GO" id="GO:0020037">
    <property type="term" value="F:heme binding"/>
    <property type="evidence" value="ECO:0007669"/>
    <property type="project" value="InterPro"/>
</dbReference>
<dbReference type="GO" id="GO:0004096">
    <property type="term" value="F:catalase activity"/>
    <property type="evidence" value="ECO:0007669"/>
    <property type="project" value="InterPro"/>
</dbReference>
<feature type="active site" evidence="8">
    <location>
        <position position="66"/>
    </location>
</feature>
<evidence type="ECO:0000256" key="3">
    <source>
        <dbReference type="ARBA" id="ARBA00022617"/>
    </source>
</evidence>
<sequence length="364" mass="39677">MSASSPSAPSRRRQPWWWLVIACALVVPVLLFAYVAGWMTPDRLTPARFVDQFQHGGVHPGFRRNHAKGMCVSGYFQSNGAASRYSTASVFATDARTPVIGRFAVPGPNPVASDAAGPVRSLALRFTPEDGQQWRTAMNNSPVFVVATPAGFLARMIAHQPDPATGKPDPARIAAFRAAHPETRAFLAWAKATRPSSSWATQTYRSLDAFEFVDAEGHQHPVRWRMQSETPAPINDEGSGNDGLATDLQQRLAQGPLRWRLIVTLAQPGDPTDDATRAWPEDRPEVDAGTLVLTRAESQSEGPCRDINYDPTVLPNGIRISNDPLLPARSAVYALSHLRRTSEEAHVPGYPAVQPSATPQEHTP</sequence>
<dbReference type="InterPro" id="IPR011614">
    <property type="entry name" value="Catalase_core"/>
</dbReference>
<feature type="compositionally biased region" description="Polar residues" evidence="10">
    <location>
        <begin position="355"/>
        <end position="364"/>
    </location>
</feature>
<keyword evidence="6 7" id="KW-0408">Iron</keyword>
<keyword evidence="11" id="KW-1133">Transmembrane helix</keyword>
<feature type="transmembrane region" description="Helical" evidence="11">
    <location>
        <begin position="16"/>
        <end position="39"/>
    </location>
</feature>
<dbReference type="GO" id="GO:0042744">
    <property type="term" value="P:hydrogen peroxide catabolic process"/>
    <property type="evidence" value="ECO:0007669"/>
    <property type="project" value="TreeGrafter"/>
</dbReference>
<evidence type="ECO:0000256" key="10">
    <source>
        <dbReference type="SAM" id="MobiDB-lite"/>
    </source>
</evidence>
<evidence type="ECO:0000256" key="4">
    <source>
        <dbReference type="ARBA" id="ARBA00022723"/>
    </source>
</evidence>
<feature type="domain" description="Catalase core" evidence="12">
    <location>
        <begin position="20"/>
        <end position="362"/>
    </location>
</feature>
<dbReference type="GO" id="GO:0042542">
    <property type="term" value="P:response to hydrogen peroxide"/>
    <property type="evidence" value="ECO:0007669"/>
    <property type="project" value="TreeGrafter"/>
</dbReference>
<comment type="cofactor">
    <cofactor evidence="7">
        <name>heme</name>
        <dbReference type="ChEBI" id="CHEBI:30413"/>
    </cofactor>
</comment>
<dbReference type="PRINTS" id="PR00067">
    <property type="entry name" value="CATALASE"/>
</dbReference>
<dbReference type="EC" id="1.11.1.-" evidence="7"/>
<evidence type="ECO:0000259" key="12">
    <source>
        <dbReference type="SMART" id="SM01060"/>
    </source>
</evidence>
<dbReference type="SMART" id="SM01060">
    <property type="entry name" value="Catalase"/>
    <property type="match status" value="1"/>
</dbReference>
<keyword evidence="4 7" id="KW-0479">Metal-binding</keyword>
<evidence type="ECO:0000256" key="8">
    <source>
        <dbReference type="PIRSR" id="PIRSR000296-1"/>
    </source>
</evidence>
<dbReference type="RefSeq" id="WP_043100934.1">
    <property type="nucleotide sequence ID" value="NZ_KN196470.1"/>
</dbReference>
<dbReference type="SUPFAM" id="SSF56634">
    <property type="entry name" value="Heme-dependent catalase-like"/>
    <property type="match status" value="1"/>
</dbReference>
<evidence type="ECO:0000256" key="5">
    <source>
        <dbReference type="ARBA" id="ARBA00023002"/>
    </source>
</evidence>
<evidence type="ECO:0000256" key="6">
    <source>
        <dbReference type="ARBA" id="ARBA00023004"/>
    </source>
</evidence>
<evidence type="ECO:0000256" key="11">
    <source>
        <dbReference type="SAM" id="Phobius"/>
    </source>
</evidence>
<dbReference type="OrthoDB" id="255727at2"/>
<dbReference type="Proteomes" id="UP000029708">
    <property type="component" value="Unassembled WGS sequence"/>
</dbReference>
<dbReference type="PROSITE" id="PS51402">
    <property type="entry name" value="CATALASE_3"/>
    <property type="match status" value="1"/>
</dbReference>